<name>A0A7W7CBJ6_9PSEU</name>
<dbReference type="EMBL" id="JACHMH010000001">
    <property type="protein sequence ID" value="MBB4678130.1"/>
    <property type="molecule type" value="Genomic_DNA"/>
</dbReference>
<dbReference type="InterPro" id="IPR029058">
    <property type="entry name" value="AB_hydrolase_fold"/>
</dbReference>
<reference evidence="4 5" key="1">
    <citation type="submission" date="2020-08" db="EMBL/GenBank/DDBJ databases">
        <title>Sequencing the genomes of 1000 actinobacteria strains.</title>
        <authorList>
            <person name="Klenk H.-P."/>
        </authorList>
    </citation>
    <scope>NUCLEOTIDE SEQUENCE [LARGE SCALE GENOMIC DNA]</scope>
    <source>
        <strain evidence="4 5">DSM 44230</strain>
    </source>
</reference>
<feature type="domain" description="Outer membrane channel protein CpnT-like N-terminal" evidence="3">
    <location>
        <begin position="2"/>
        <end position="142"/>
    </location>
</feature>
<dbReference type="Pfam" id="PF25547">
    <property type="entry name" value="WXG100_2"/>
    <property type="match status" value="1"/>
</dbReference>
<feature type="domain" description="DUF1023" evidence="2">
    <location>
        <begin position="311"/>
        <end position="485"/>
    </location>
</feature>
<gene>
    <name evidence="4" type="ORF">HNR67_004248</name>
</gene>
<evidence type="ECO:0000256" key="1">
    <source>
        <dbReference type="SAM" id="MobiDB-lite"/>
    </source>
</evidence>
<evidence type="ECO:0000259" key="3">
    <source>
        <dbReference type="Pfam" id="PF25547"/>
    </source>
</evidence>
<dbReference type="Proteomes" id="UP000533598">
    <property type="component" value="Unassembled WGS sequence"/>
</dbReference>
<evidence type="ECO:0000313" key="5">
    <source>
        <dbReference type="Proteomes" id="UP000533598"/>
    </source>
</evidence>
<dbReference type="Pfam" id="PF06259">
    <property type="entry name" value="Abhydrolase_8"/>
    <property type="match status" value="1"/>
</dbReference>
<dbReference type="SUPFAM" id="SSF53474">
    <property type="entry name" value="alpha/beta-Hydrolases"/>
    <property type="match status" value="1"/>
</dbReference>
<accession>A0A7W7CBJ6</accession>
<feature type="region of interest" description="Disordered" evidence="1">
    <location>
        <begin position="157"/>
        <end position="176"/>
    </location>
</feature>
<evidence type="ECO:0000313" key="4">
    <source>
        <dbReference type="EMBL" id="MBB4678130.1"/>
    </source>
</evidence>
<evidence type="ECO:0008006" key="6">
    <source>
        <dbReference type="Google" id="ProtNLM"/>
    </source>
</evidence>
<proteinExistence type="predicted"/>
<sequence length="544" mass="57087">MAVPEPEAGFGLWPRVRAITGWPESNEDTLEQLSAGWQRGASAFERAGGHDLAPVRQSWSDSGGGAFMARAGKTLATATEQGTGMAALSRQVAAFGAEVAGVKNSIRSTIGVNDPVYGLIGALLPPPFGGAAQAVFANQTAEIVNATITDAAARVSGQGGPSAFQDPANEAKPGIDPKQNAEWWRKLSPEEQLRLIREQPELVAGLDGLPTAARDDANRLLLGRTSEDLRAQARRLREEATRLDGGIVPQSGEGVGGADPVNRAGLLAEADRLDQRAKHLDELSARLGPDVGYDPRNPTAGDQKYFLLGFDNADDGRAIVSRGNPDTAANVATLIPGISHNISTLATPSAPGEQTIIDRLDVLHQATTDAGSPSTAVIGWLGYDSPDGADAANTAGSHAAHDAKDDLARFQQGLRAGHDGPRSHNTVIGHSYGALVAGLATRDRVLDVDEFVSVGSLGNGTHEASQHRVGRVWVAEDSADWFADTGLFVRDPSDDGYGARRLNIDSPPEVRFRTDSHSRVFEATPGNVGLRNLGNVIAGQPPVG</sequence>
<comment type="caution">
    <text evidence="4">The sequence shown here is derived from an EMBL/GenBank/DDBJ whole genome shotgun (WGS) entry which is preliminary data.</text>
</comment>
<protein>
    <recommendedName>
        <fullName evidence="6">Alpha/beta hydrolase</fullName>
    </recommendedName>
</protein>
<evidence type="ECO:0000259" key="2">
    <source>
        <dbReference type="Pfam" id="PF06259"/>
    </source>
</evidence>
<dbReference type="InterPro" id="IPR057746">
    <property type="entry name" value="CpnT-like_N"/>
</dbReference>
<organism evidence="4 5">
    <name type="scientific">Crossiella cryophila</name>
    <dbReference type="NCBI Taxonomy" id="43355"/>
    <lineage>
        <taxon>Bacteria</taxon>
        <taxon>Bacillati</taxon>
        <taxon>Actinomycetota</taxon>
        <taxon>Actinomycetes</taxon>
        <taxon>Pseudonocardiales</taxon>
        <taxon>Pseudonocardiaceae</taxon>
        <taxon>Crossiella</taxon>
    </lineage>
</organism>
<keyword evidence="5" id="KW-1185">Reference proteome</keyword>
<dbReference type="InterPro" id="IPR010427">
    <property type="entry name" value="DUF1023"/>
</dbReference>
<dbReference type="AlphaFoldDB" id="A0A7W7CBJ6"/>
<dbReference type="RefSeq" id="WP_185003996.1">
    <property type="nucleotide sequence ID" value="NZ_BAAAUI010000041.1"/>
</dbReference>